<accession>A0AAD8BEQ1</accession>
<dbReference type="AlphaFoldDB" id="A0AAD8BEQ1"/>
<dbReference type="SUPFAM" id="SSF55961">
    <property type="entry name" value="Bet v1-like"/>
    <property type="match status" value="1"/>
</dbReference>
<dbReference type="GO" id="GO:0099044">
    <property type="term" value="P:vesicle tethering to endoplasmic reticulum"/>
    <property type="evidence" value="ECO:0007669"/>
    <property type="project" value="TreeGrafter"/>
</dbReference>
<dbReference type="InterPro" id="IPR051869">
    <property type="entry name" value="STARD3"/>
</dbReference>
<proteinExistence type="predicted"/>
<evidence type="ECO:0000313" key="3">
    <source>
        <dbReference type="Proteomes" id="UP001233172"/>
    </source>
</evidence>
<evidence type="ECO:0000313" key="2">
    <source>
        <dbReference type="EMBL" id="KAK0053201.1"/>
    </source>
</evidence>
<dbReference type="PROSITE" id="PS50848">
    <property type="entry name" value="START"/>
    <property type="match status" value="1"/>
</dbReference>
<dbReference type="EMBL" id="JASAOG010000088">
    <property type="protein sequence ID" value="KAK0053201.1"/>
    <property type="molecule type" value="Genomic_DNA"/>
</dbReference>
<name>A0AAD8BEQ1_BIOPF</name>
<dbReference type="InterPro" id="IPR002913">
    <property type="entry name" value="START_lipid-bd_dom"/>
</dbReference>
<dbReference type="GO" id="GO:0005765">
    <property type="term" value="C:lysosomal membrane"/>
    <property type="evidence" value="ECO:0007669"/>
    <property type="project" value="TreeGrafter"/>
</dbReference>
<dbReference type="Pfam" id="PF01852">
    <property type="entry name" value="START"/>
    <property type="match status" value="1"/>
</dbReference>
<organism evidence="2 3">
    <name type="scientific">Biomphalaria pfeifferi</name>
    <name type="common">Bloodfluke planorb</name>
    <name type="synonym">Freshwater snail</name>
    <dbReference type="NCBI Taxonomy" id="112525"/>
    <lineage>
        <taxon>Eukaryota</taxon>
        <taxon>Metazoa</taxon>
        <taxon>Spiralia</taxon>
        <taxon>Lophotrochozoa</taxon>
        <taxon>Mollusca</taxon>
        <taxon>Gastropoda</taxon>
        <taxon>Heterobranchia</taxon>
        <taxon>Euthyneura</taxon>
        <taxon>Panpulmonata</taxon>
        <taxon>Hygrophila</taxon>
        <taxon>Lymnaeoidea</taxon>
        <taxon>Planorbidae</taxon>
        <taxon>Biomphalaria</taxon>
    </lineage>
</organism>
<dbReference type="Proteomes" id="UP001233172">
    <property type="component" value="Unassembled WGS sequence"/>
</dbReference>
<reference evidence="2" key="1">
    <citation type="journal article" date="2023" name="PLoS Negl. Trop. Dis.">
        <title>A genome sequence for Biomphalaria pfeifferi, the major vector snail for the human-infecting parasite Schistosoma mansoni.</title>
        <authorList>
            <person name="Bu L."/>
            <person name="Lu L."/>
            <person name="Laidemitt M.R."/>
            <person name="Zhang S.M."/>
            <person name="Mutuku M."/>
            <person name="Mkoji G."/>
            <person name="Steinauer M."/>
            <person name="Loker E.S."/>
        </authorList>
    </citation>
    <scope>NUCLEOTIDE SEQUENCE</scope>
    <source>
        <strain evidence="2">KasaAsao</strain>
    </source>
</reference>
<dbReference type="PANTHER" id="PTHR46121">
    <property type="entry name" value="STEROIDOGENIC ACUTE REGULATORY PROTEIN-LIKE"/>
    <property type="match status" value="1"/>
</dbReference>
<dbReference type="PANTHER" id="PTHR46121:SF4">
    <property type="entry name" value="STEROIDOGENIC ACUTE REGULATORY PROTEIN-LIKE"/>
    <property type="match status" value="1"/>
</dbReference>
<comment type="caution">
    <text evidence="2">The sequence shown here is derived from an EMBL/GenBank/DDBJ whole genome shotgun (WGS) entry which is preliminary data.</text>
</comment>
<dbReference type="InterPro" id="IPR000799">
    <property type="entry name" value="StAR-like"/>
</dbReference>
<protein>
    <submittedName>
        <fullName evidence="2">StAR-related lipid transfer protein 3</fullName>
    </submittedName>
</protein>
<feature type="domain" description="START" evidence="1">
    <location>
        <begin position="9"/>
        <end position="223"/>
    </location>
</feature>
<gene>
    <name evidence="2" type="ORF">Bpfe_017357</name>
</gene>
<dbReference type="Gene3D" id="3.30.530.20">
    <property type="match status" value="1"/>
</dbReference>
<dbReference type="PRINTS" id="PR00978">
    <property type="entry name" value="STARPROTEIN"/>
</dbReference>
<dbReference type="GO" id="GO:0140284">
    <property type="term" value="C:endoplasmic reticulum-endosome membrane contact site"/>
    <property type="evidence" value="ECO:0007669"/>
    <property type="project" value="TreeGrafter"/>
</dbReference>
<reference evidence="2" key="2">
    <citation type="submission" date="2023-04" db="EMBL/GenBank/DDBJ databases">
        <authorList>
            <person name="Bu L."/>
            <person name="Lu L."/>
            <person name="Laidemitt M.R."/>
            <person name="Zhang S.M."/>
            <person name="Mutuku M."/>
            <person name="Mkoji G."/>
            <person name="Steinauer M."/>
            <person name="Loker E.S."/>
        </authorList>
    </citation>
    <scope>NUCLEOTIDE SEQUENCE</scope>
    <source>
        <strain evidence="2">KasaAsao</strain>
        <tissue evidence="2">Whole Snail</tissue>
    </source>
</reference>
<keyword evidence="3" id="KW-1185">Reference proteome</keyword>
<evidence type="ECO:0000259" key="1">
    <source>
        <dbReference type="PROSITE" id="PS50848"/>
    </source>
</evidence>
<dbReference type="GO" id="GO:0031902">
    <property type="term" value="C:late endosome membrane"/>
    <property type="evidence" value="ECO:0007669"/>
    <property type="project" value="TreeGrafter"/>
</dbReference>
<dbReference type="GO" id="GO:0005789">
    <property type="term" value="C:endoplasmic reticulum membrane"/>
    <property type="evidence" value="ECO:0007669"/>
    <property type="project" value="TreeGrafter"/>
</dbReference>
<sequence length="225" mass="25584">MLGINYVEVTLAESEYMKLAKHSWEVLWTYLNSPESDWTVETGVDEMTGVVHSKRVKGVGKVFRLKGIVDLPFKQLYEELTFKPEQQPRWNKALKESRVLQVVDDHTDVLYNIAAEIAGGVITSRDFVSLRSWGQRDGIYLGAGMAVTHPDMPPQKSYVRGTNGVGGWVYKSYQGDPKKTLFFWFMNTDIKGWFPQALIDANMAKVLMDFLNDLRAHVKDMSPSS</sequence>
<dbReference type="InterPro" id="IPR023393">
    <property type="entry name" value="START-like_dom_sf"/>
</dbReference>
<dbReference type="SMART" id="SM00234">
    <property type="entry name" value="START"/>
    <property type="match status" value="1"/>
</dbReference>
<dbReference type="GO" id="GO:0008289">
    <property type="term" value="F:lipid binding"/>
    <property type="evidence" value="ECO:0007669"/>
    <property type="project" value="InterPro"/>
</dbReference>